<dbReference type="SUPFAM" id="SSF55447">
    <property type="entry name" value="CO dehydrogenase flavoprotein C-terminal domain-like"/>
    <property type="match status" value="1"/>
</dbReference>
<dbReference type="Pfam" id="PF03450">
    <property type="entry name" value="CO_deh_flav_C"/>
    <property type="match status" value="1"/>
</dbReference>
<protein>
    <submittedName>
        <fullName evidence="5">Carbon-monoxide dehydrogenase medium subunit</fullName>
    </submittedName>
</protein>
<dbReference type="InterPro" id="IPR002346">
    <property type="entry name" value="Mopterin_DH_FAD-bd"/>
</dbReference>
<keyword evidence="1" id="KW-0285">Flavoprotein</keyword>
<dbReference type="PANTHER" id="PTHR42659">
    <property type="entry name" value="XANTHINE DEHYDROGENASE SUBUNIT C-RELATED"/>
    <property type="match status" value="1"/>
</dbReference>
<dbReference type="SUPFAM" id="SSF56176">
    <property type="entry name" value="FAD-binding/transporter-associated domain-like"/>
    <property type="match status" value="1"/>
</dbReference>
<keyword evidence="6" id="KW-1185">Reference proteome</keyword>
<dbReference type="Gene3D" id="3.30.390.50">
    <property type="entry name" value="CO dehydrogenase flavoprotein, C-terminal domain"/>
    <property type="match status" value="1"/>
</dbReference>
<evidence type="ECO:0000256" key="2">
    <source>
        <dbReference type="ARBA" id="ARBA00022827"/>
    </source>
</evidence>
<accession>A0A1H1UG70</accession>
<dbReference type="PROSITE" id="PS51387">
    <property type="entry name" value="FAD_PCMH"/>
    <property type="match status" value="1"/>
</dbReference>
<dbReference type="InterPro" id="IPR016169">
    <property type="entry name" value="FAD-bd_PCMH_sub2"/>
</dbReference>
<keyword evidence="2" id="KW-0274">FAD</keyword>
<dbReference type="Pfam" id="PF00941">
    <property type="entry name" value="FAD_binding_5"/>
    <property type="match status" value="1"/>
</dbReference>
<evidence type="ECO:0000256" key="1">
    <source>
        <dbReference type="ARBA" id="ARBA00022630"/>
    </source>
</evidence>
<dbReference type="GO" id="GO:0071949">
    <property type="term" value="F:FAD binding"/>
    <property type="evidence" value="ECO:0007669"/>
    <property type="project" value="InterPro"/>
</dbReference>
<dbReference type="SMART" id="SM01092">
    <property type="entry name" value="CO_deh_flav_C"/>
    <property type="match status" value="1"/>
</dbReference>
<dbReference type="RefSeq" id="WP_146687780.1">
    <property type="nucleotide sequence ID" value="NZ_LT629750.1"/>
</dbReference>
<proteinExistence type="predicted"/>
<reference evidence="6" key="1">
    <citation type="submission" date="2016-10" db="EMBL/GenBank/DDBJ databases">
        <authorList>
            <person name="Varghese N."/>
            <person name="Submissions S."/>
        </authorList>
    </citation>
    <scope>NUCLEOTIDE SEQUENCE [LARGE SCALE GENOMIC DNA]</scope>
    <source>
        <strain evidence="6">GAS369</strain>
    </source>
</reference>
<gene>
    <name evidence="5" type="ORF">SAMN05444158_2945</name>
</gene>
<dbReference type="Gene3D" id="3.30.43.10">
    <property type="entry name" value="Uridine Diphospho-n-acetylenolpyruvylglucosamine Reductase, domain 2"/>
    <property type="match status" value="1"/>
</dbReference>
<dbReference type="Proteomes" id="UP000243904">
    <property type="component" value="Chromosome I"/>
</dbReference>
<feature type="domain" description="FAD-binding PCMH-type" evidence="4">
    <location>
        <begin position="1"/>
        <end position="176"/>
    </location>
</feature>
<dbReference type="InterPro" id="IPR005107">
    <property type="entry name" value="CO_DH_flav_C"/>
</dbReference>
<dbReference type="PANTHER" id="PTHR42659:SF2">
    <property type="entry name" value="XANTHINE DEHYDROGENASE SUBUNIT C-RELATED"/>
    <property type="match status" value="1"/>
</dbReference>
<evidence type="ECO:0000313" key="5">
    <source>
        <dbReference type="EMBL" id="SDS71370.1"/>
    </source>
</evidence>
<evidence type="ECO:0000256" key="3">
    <source>
        <dbReference type="ARBA" id="ARBA00023002"/>
    </source>
</evidence>
<organism evidence="5 6">
    <name type="scientific">Bradyrhizobium canariense</name>
    <dbReference type="NCBI Taxonomy" id="255045"/>
    <lineage>
        <taxon>Bacteria</taxon>
        <taxon>Pseudomonadati</taxon>
        <taxon>Pseudomonadota</taxon>
        <taxon>Alphaproteobacteria</taxon>
        <taxon>Hyphomicrobiales</taxon>
        <taxon>Nitrobacteraceae</taxon>
        <taxon>Bradyrhizobium</taxon>
    </lineage>
</organism>
<name>A0A1H1UG70_9BRAD</name>
<dbReference type="InterPro" id="IPR016167">
    <property type="entry name" value="FAD-bd_PCMH_sub1"/>
</dbReference>
<dbReference type="EMBL" id="LT629750">
    <property type="protein sequence ID" value="SDS71370.1"/>
    <property type="molecule type" value="Genomic_DNA"/>
</dbReference>
<dbReference type="InterPro" id="IPR036318">
    <property type="entry name" value="FAD-bd_PCMH-like_sf"/>
</dbReference>
<sequence length="298" mass="31664">MKPAPFEYLRPDSLAETCAILAADEDARIIAGGQTLIPMLAMRLARPTKLVDILRLKELRGIRFEDDAIVIGAVTRQVEVERNELVHRKLPLLMKALPWVGHPPTRNRGTVGGSIANADPSAEIPLIAVTLSAEIEIANPSDRTRMPADEFFIGPMLTSVMPGDCVCAVRFPVWSHPQVGTGFHEVSARQSDFAFVAAAAQVALDESGRCLDAALGLGGVGDRAIRIDVSPLIGENIAHVSISDIVRAATADLETSSDLHASAAYRQRVAAVLGTRALEDAIADARAGGAQSAEAVIQ</sequence>
<evidence type="ECO:0000313" key="6">
    <source>
        <dbReference type="Proteomes" id="UP000243904"/>
    </source>
</evidence>
<dbReference type="AlphaFoldDB" id="A0A1H1UG70"/>
<dbReference type="GO" id="GO:0016491">
    <property type="term" value="F:oxidoreductase activity"/>
    <property type="evidence" value="ECO:0007669"/>
    <property type="project" value="UniProtKB-KW"/>
</dbReference>
<dbReference type="Gene3D" id="3.30.465.10">
    <property type="match status" value="1"/>
</dbReference>
<evidence type="ECO:0000259" key="4">
    <source>
        <dbReference type="PROSITE" id="PS51387"/>
    </source>
</evidence>
<dbReference type="InterPro" id="IPR051312">
    <property type="entry name" value="Diverse_Substr_Oxidored"/>
</dbReference>
<dbReference type="InterPro" id="IPR016166">
    <property type="entry name" value="FAD-bd_PCMH"/>
</dbReference>
<dbReference type="InterPro" id="IPR036683">
    <property type="entry name" value="CO_DH_flav_C_dom_sf"/>
</dbReference>
<keyword evidence="3" id="KW-0560">Oxidoreductase</keyword>